<feature type="compositionally biased region" description="Basic residues" evidence="1">
    <location>
        <begin position="73"/>
        <end position="83"/>
    </location>
</feature>
<dbReference type="Proteomes" id="UP000239757">
    <property type="component" value="Unassembled WGS sequence"/>
</dbReference>
<evidence type="ECO:0000256" key="1">
    <source>
        <dbReference type="SAM" id="MobiDB-lite"/>
    </source>
</evidence>
<dbReference type="OrthoDB" id="1661001at2759"/>
<dbReference type="EMBL" id="KZ664999">
    <property type="protein sequence ID" value="PPS02028.1"/>
    <property type="molecule type" value="Genomic_DNA"/>
</dbReference>
<accession>A0A2P5XFA7</accession>
<sequence>MAYGKDFTNGNDAQTVAGIIEDLEREENDNSGTESIENGIGVEEDGFTRTENVGLSMNFEDNSHSRSLSTSRAKIKRVNRAGKTKTSMNTSDKVEFYGIAEILGYKVVEATKELTKSFGTEHLITQRSMQLWDELIKIIGLS</sequence>
<name>A0A2P5XFA7_GOSBA</name>
<reference evidence="2 3" key="1">
    <citation type="submission" date="2015-01" db="EMBL/GenBank/DDBJ databases">
        <title>Genome of allotetraploid Gossypium barbadense reveals genomic plasticity and fiber elongation in cotton evolution.</title>
        <authorList>
            <person name="Chen X."/>
            <person name="Liu X."/>
            <person name="Zhao B."/>
            <person name="Zheng H."/>
            <person name="Hu Y."/>
            <person name="Lu G."/>
            <person name="Yang C."/>
            <person name="Chen J."/>
            <person name="Shan C."/>
            <person name="Zhang L."/>
            <person name="Zhou Y."/>
            <person name="Wang L."/>
            <person name="Guo W."/>
            <person name="Bai Y."/>
            <person name="Ruan J."/>
            <person name="Shangguan X."/>
            <person name="Mao Y."/>
            <person name="Jiang J."/>
            <person name="Zhu Y."/>
            <person name="Lei J."/>
            <person name="Kang H."/>
            <person name="Chen S."/>
            <person name="He X."/>
            <person name="Wang R."/>
            <person name="Wang Y."/>
            <person name="Chen J."/>
            <person name="Wang L."/>
            <person name="Yu S."/>
            <person name="Wang B."/>
            <person name="Wei J."/>
            <person name="Song S."/>
            <person name="Lu X."/>
            <person name="Gao Z."/>
            <person name="Gu W."/>
            <person name="Deng X."/>
            <person name="Ma D."/>
            <person name="Wang S."/>
            <person name="Liang W."/>
            <person name="Fang L."/>
            <person name="Cai C."/>
            <person name="Zhu X."/>
            <person name="Zhou B."/>
            <person name="Zhang Y."/>
            <person name="Chen Z."/>
            <person name="Xu S."/>
            <person name="Zhu R."/>
            <person name="Wang S."/>
            <person name="Zhang T."/>
            <person name="Zhao G."/>
        </authorList>
    </citation>
    <scope>NUCLEOTIDE SEQUENCE [LARGE SCALE GENOMIC DNA]</scope>
    <source>
        <strain evidence="3">cv. Xinhai21</strain>
        <tissue evidence="2">Leaf</tissue>
    </source>
</reference>
<organism evidence="2 3">
    <name type="scientific">Gossypium barbadense</name>
    <name type="common">Sea Island cotton</name>
    <name type="synonym">Hibiscus barbadensis</name>
    <dbReference type="NCBI Taxonomy" id="3634"/>
    <lineage>
        <taxon>Eukaryota</taxon>
        <taxon>Viridiplantae</taxon>
        <taxon>Streptophyta</taxon>
        <taxon>Embryophyta</taxon>
        <taxon>Tracheophyta</taxon>
        <taxon>Spermatophyta</taxon>
        <taxon>Magnoliopsida</taxon>
        <taxon>eudicotyledons</taxon>
        <taxon>Gunneridae</taxon>
        <taxon>Pentapetalae</taxon>
        <taxon>rosids</taxon>
        <taxon>malvids</taxon>
        <taxon>Malvales</taxon>
        <taxon>Malvaceae</taxon>
        <taxon>Malvoideae</taxon>
        <taxon>Gossypium</taxon>
    </lineage>
</organism>
<gene>
    <name evidence="2" type="ORF">GOBAR_AA18649</name>
</gene>
<evidence type="ECO:0000313" key="2">
    <source>
        <dbReference type="EMBL" id="PPS02028.1"/>
    </source>
</evidence>
<proteinExistence type="predicted"/>
<protein>
    <submittedName>
        <fullName evidence="2">Uncharacterized protein</fullName>
    </submittedName>
</protein>
<dbReference type="AlphaFoldDB" id="A0A2P5XFA7"/>
<evidence type="ECO:0000313" key="3">
    <source>
        <dbReference type="Proteomes" id="UP000239757"/>
    </source>
</evidence>
<feature type="region of interest" description="Disordered" evidence="1">
    <location>
        <begin position="24"/>
        <end position="87"/>
    </location>
</feature>